<organism evidence="1 2">
    <name type="scientific">Talaromyces islandicus</name>
    <name type="common">Penicillium islandicum</name>
    <dbReference type="NCBI Taxonomy" id="28573"/>
    <lineage>
        <taxon>Eukaryota</taxon>
        <taxon>Fungi</taxon>
        <taxon>Dikarya</taxon>
        <taxon>Ascomycota</taxon>
        <taxon>Pezizomycotina</taxon>
        <taxon>Eurotiomycetes</taxon>
        <taxon>Eurotiomycetidae</taxon>
        <taxon>Eurotiales</taxon>
        <taxon>Trichocomaceae</taxon>
        <taxon>Talaromyces</taxon>
        <taxon>Talaromyces sect. Islandici</taxon>
    </lineage>
</organism>
<dbReference type="Proteomes" id="UP000054383">
    <property type="component" value="Unassembled WGS sequence"/>
</dbReference>
<keyword evidence="2" id="KW-1185">Reference proteome</keyword>
<accession>A0A0U1LVP8</accession>
<dbReference type="OrthoDB" id="5243686at2759"/>
<dbReference type="AlphaFoldDB" id="A0A0U1LVP8"/>
<reference evidence="1 2" key="1">
    <citation type="submission" date="2015-04" db="EMBL/GenBank/DDBJ databases">
        <authorList>
            <person name="Syromyatnikov M.Y."/>
            <person name="Popov V.N."/>
        </authorList>
    </citation>
    <scope>NUCLEOTIDE SEQUENCE [LARGE SCALE GENOMIC DNA]</scope>
    <source>
        <strain evidence="1">WF-38-12</strain>
    </source>
</reference>
<protein>
    <submittedName>
        <fullName evidence="1">Uncharacterized protein</fullName>
    </submittedName>
</protein>
<name>A0A0U1LVP8_TALIS</name>
<proteinExistence type="predicted"/>
<gene>
    <name evidence="1" type="ORF">PISL3812_04302</name>
</gene>
<sequence>MATMQDLQFYFMITPIEISDQRMQPDFDQLQHWYPPIRIDHFRPDAANSTGWHRWTQRGITQFNEPIEPPGTKSCSIFFDYTRSYFLIAQEDCLTSEFSEIVTFTEPWVRLSFEHTRHEDGRLMSLLTFHPAGSEVSLHAQGGPTWMPELLPYTYDGVDRSQHADVAGQLSVLLGLAAFTCEPERHALLRTMEHNFQPPRWIPHNLDQPAICKRADVSRQRGYVVKVAPCSEVDLQAYEDGHYGPLLVGDEDRLVV</sequence>
<dbReference type="STRING" id="28573.A0A0U1LVP8"/>
<evidence type="ECO:0000313" key="2">
    <source>
        <dbReference type="Proteomes" id="UP000054383"/>
    </source>
</evidence>
<evidence type="ECO:0000313" key="1">
    <source>
        <dbReference type="EMBL" id="CRG87285.1"/>
    </source>
</evidence>
<dbReference type="OMA" id="FTHLTGD"/>
<dbReference type="EMBL" id="CVMT01000003">
    <property type="protein sequence ID" value="CRG87285.1"/>
    <property type="molecule type" value="Genomic_DNA"/>
</dbReference>